<name>A0ABV0GCE7_9BURK</name>
<sequence>MHFKEVDCGNYRIFAGAIERTRAYGYVAAVVVMRLEQGRPQHEVFRDENMAGGYGWPSPAEALRHAVREGQRAVSSRALQRPYGAVTA</sequence>
<dbReference type="RefSeq" id="WP_347608626.1">
    <property type="nucleotide sequence ID" value="NZ_JBDPZC010000003.1"/>
</dbReference>
<dbReference type="EMBL" id="JBDPZC010000003">
    <property type="protein sequence ID" value="MEO3712735.1"/>
    <property type="molecule type" value="Genomic_DNA"/>
</dbReference>
<proteinExistence type="predicted"/>
<comment type="caution">
    <text evidence="1">The sequence shown here is derived from an EMBL/GenBank/DDBJ whole genome shotgun (WGS) entry which is preliminary data.</text>
</comment>
<evidence type="ECO:0000313" key="2">
    <source>
        <dbReference type="Proteomes" id="UP001462640"/>
    </source>
</evidence>
<gene>
    <name evidence="1" type="ORF">ABDJ40_08130</name>
</gene>
<accession>A0ABV0GCE7</accession>
<evidence type="ECO:0000313" key="1">
    <source>
        <dbReference type="EMBL" id="MEO3712735.1"/>
    </source>
</evidence>
<reference evidence="1 2" key="1">
    <citation type="submission" date="2024-05" db="EMBL/GenBank/DDBJ databases">
        <title>Roseateles sp. 2.12 16S ribosomal RNA gene Genome sequencing and assembly.</title>
        <authorList>
            <person name="Woo H."/>
        </authorList>
    </citation>
    <scope>NUCLEOTIDE SEQUENCE [LARGE SCALE GENOMIC DNA]</scope>
    <source>
        <strain evidence="1 2">2.12</strain>
    </source>
</reference>
<dbReference type="Proteomes" id="UP001462640">
    <property type="component" value="Unassembled WGS sequence"/>
</dbReference>
<keyword evidence="2" id="KW-1185">Reference proteome</keyword>
<organism evidence="1 2">
    <name type="scientific">Roseateles flavus</name>
    <dbReference type="NCBI Taxonomy" id="3149041"/>
    <lineage>
        <taxon>Bacteria</taxon>
        <taxon>Pseudomonadati</taxon>
        <taxon>Pseudomonadota</taxon>
        <taxon>Betaproteobacteria</taxon>
        <taxon>Burkholderiales</taxon>
        <taxon>Sphaerotilaceae</taxon>
        <taxon>Roseateles</taxon>
    </lineage>
</organism>
<protein>
    <submittedName>
        <fullName evidence="1">Uncharacterized protein</fullName>
    </submittedName>
</protein>